<keyword evidence="3" id="KW-1185">Reference proteome</keyword>
<dbReference type="Proteomes" id="UP000734854">
    <property type="component" value="Unassembled WGS sequence"/>
</dbReference>
<dbReference type="InterPro" id="IPR025322">
    <property type="entry name" value="PADRE_dom"/>
</dbReference>
<evidence type="ECO:0000313" key="2">
    <source>
        <dbReference type="EMBL" id="KAG6468129.1"/>
    </source>
</evidence>
<dbReference type="Pfam" id="PF14009">
    <property type="entry name" value="PADRE"/>
    <property type="match status" value="1"/>
</dbReference>
<organism evidence="2 3">
    <name type="scientific">Zingiber officinale</name>
    <name type="common">Ginger</name>
    <name type="synonym">Amomum zingiber</name>
    <dbReference type="NCBI Taxonomy" id="94328"/>
    <lineage>
        <taxon>Eukaryota</taxon>
        <taxon>Viridiplantae</taxon>
        <taxon>Streptophyta</taxon>
        <taxon>Embryophyta</taxon>
        <taxon>Tracheophyta</taxon>
        <taxon>Spermatophyta</taxon>
        <taxon>Magnoliopsida</taxon>
        <taxon>Liliopsida</taxon>
        <taxon>Zingiberales</taxon>
        <taxon>Zingiberaceae</taxon>
        <taxon>Zingiber</taxon>
    </lineage>
</organism>
<name>A0A8J5BB31_ZINOF</name>
<evidence type="ECO:0000256" key="1">
    <source>
        <dbReference type="SAM" id="MobiDB-lite"/>
    </source>
</evidence>
<dbReference type="EMBL" id="JACMSC010000022">
    <property type="protein sequence ID" value="KAG6468129.1"/>
    <property type="molecule type" value="Genomic_DNA"/>
</dbReference>
<comment type="caution">
    <text evidence="2">The sequence shown here is derived from an EMBL/GenBank/DDBJ whole genome shotgun (WGS) entry which is preliminary data.</text>
</comment>
<feature type="region of interest" description="Disordered" evidence="1">
    <location>
        <begin position="239"/>
        <end position="267"/>
    </location>
</feature>
<feature type="compositionally biased region" description="Polar residues" evidence="1">
    <location>
        <begin position="258"/>
        <end position="267"/>
    </location>
</feature>
<proteinExistence type="predicted"/>
<dbReference type="PANTHER" id="PTHR33413:SF35">
    <property type="entry name" value="OS09G0381600 PROTEIN"/>
    <property type="match status" value="1"/>
</dbReference>
<evidence type="ECO:0000313" key="3">
    <source>
        <dbReference type="Proteomes" id="UP000734854"/>
    </source>
</evidence>
<reference evidence="2 3" key="1">
    <citation type="submission" date="2020-08" db="EMBL/GenBank/DDBJ databases">
        <title>Plant Genome Project.</title>
        <authorList>
            <person name="Zhang R.-G."/>
        </authorList>
    </citation>
    <scope>NUCLEOTIDE SEQUENCE [LARGE SCALE GENOMIC DNA]</scope>
    <source>
        <tissue evidence="2">Rhizome</tissue>
    </source>
</reference>
<gene>
    <name evidence="2" type="ORF">ZIOFF_072697</name>
</gene>
<sequence length="267" mass="29631">MQGMIVSHGHVEVTMKCHPFLASRSHDVTLCSASNAGAHGVVLHEAIDYAIPSCNTALHELKERMGNCQASEAATAVIQHPGGKAERLYWPTSAADVMKSNPGHYVALVTLTVSETKQDGGTVKFTRVRLLKPKDVLLLGRVYRLITSQGILAIGQKLRRRSCRESRTSSRNTRLNHAEDSCKKMNTGNLKLLERHSRRIQRTNLKFVFFFFVSLVADFIQQPMPSLFDAIQVAREDGDQQKNSTQAAAARGRHWRPSLQSISEAVS</sequence>
<protein>
    <submittedName>
        <fullName evidence="2">Uncharacterized protein</fullName>
    </submittedName>
</protein>
<dbReference type="AlphaFoldDB" id="A0A8J5BB31"/>
<accession>A0A8J5BB31</accession>
<dbReference type="PANTHER" id="PTHR33413">
    <property type="entry name" value="EXPRESSED PROTEIN"/>
    <property type="match status" value="1"/>
</dbReference>